<keyword evidence="13" id="KW-1185">Reference proteome</keyword>
<evidence type="ECO:0000256" key="10">
    <source>
        <dbReference type="PROSITE-ProRule" id="PRU01024"/>
    </source>
</evidence>
<dbReference type="SUPFAM" id="SSF53335">
    <property type="entry name" value="S-adenosyl-L-methionine-dependent methyltransferases"/>
    <property type="match status" value="1"/>
</dbReference>
<evidence type="ECO:0000256" key="5">
    <source>
        <dbReference type="ARBA" id="ARBA00022691"/>
    </source>
</evidence>
<evidence type="ECO:0000256" key="3">
    <source>
        <dbReference type="ARBA" id="ARBA00022603"/>
    </source>
</evidence>
<feature type="binding site" evidence="10">
    <location>
        <position position="241"/>
    </location>
    <ligand>
        <name>S-adenosyl-L-methionine</name>
        <dbReference type="ChEBI" id="CHEBI:59789"/>
    </ligand>
</feature>
<keyword evidence="1" id="KW-0004">4Fe-4S</keyword>
<dbReference type="InterPro" id="IPR010280">
    <property type="entry name" value="U5_MeTrfase_fam"/>
</dbReference>
<evidence type="ECO:0000313" key="13">
    <source>
        <dbReference type="Proteomes" id="UP000307749"/>
    </source>
</evidence>
<dbReference type="RefSeq" id="WP_081128546.1">
    <property type="nucleotide sequence ID" value="NZ_JALNYQ010000007.1"/>
</dbReference>
<evidence type="ECO:0000256" key="1">
    <source>
        <dbReference type="ARBA" id="ARBA00022485"/>
    </source>
</evidence>
<dbReference type="Gene3D" id="3.40.50.150">
    <property type="entry name" value="Vaccinia Virus protein VP39"/>
    <property type="match status" value="1"/>
</dbReference>
<dbReference type="InterPro" id="IPR030391">
    <property type="entry name" value="MeTrfase_TrmA_CS"/>
</dbReference>
<evidence type="ECO:0000313" key="12">
    <source>
        <dbReference type="EMBL" id="THD11586.1"/>
    </source>
</evidence>
<dbReference type="PROSITE" id="PS51687">
    <property type="entry name" value="SAM_MT_RNA_M5U"/>
    <property type="match status" value="1"/>
</dbReference>
<reference evidence="12 13" key="1">
    <citation type="submission" date="2017-02" db="EMBL/GenBank/DDBJ databases">
        <title>Whole genome sequencing of Metallibacterium scheffleri DSM 24874 (T).</title>
        <authorList>
            <person name="Kumar S."/>
            <person name="Patil P."/>
            <person name="Patil P.B."/>
        </authorList>
    </citation>
    <scope>NUCLEOTIDE SEQUENCE [LARGE SCALE GENOMIC DNA]</scope>
    <source>
        <strain evidence="12 13">DSM 24874</strain>
    </source>
</reference>
<keyword evidence="7" id="KW-0408">Iron</keyword>
<dbReference type="STRING" id="993689.GCA_002077135_02714"/>
<feature type="binding site" evidence="10">
    <location>
        <position position="262"/>
    </location>
    <ligand>
        <name>S-adenosyl-L-methionine</name>
        <dbReference type="ChEBI" id="CHEBI:59789"/>
    </ligand>
</feature>
<accession>A0A4S3KRL1</accession>
<dbReference type="PANTHER" id="PTHR11061:SF30">
    <property type="entry name" value="TRNA (URACIL(54)-C(5))-METHYLTRANSFERASE"/>
    <property type="match status" value="1"/>
</dbReference>
<feature type="binding site" evidence="10">
    <location>
        <position position="212"/>
    </location>
    <ligand>
        <name>S-adenosyl-L-methionine</name>
        <dbReference type="ChEBI" id="CHEBI:59789"/>
    </ligand>
</feature>
<dbReference type="GO" id="GO:0051539">
    <property type="term" value="F:4 iron, 4 sulfur cluster binding"/>
    <property type="evidence" value="ECO:0007669"/>
    <property type="project" value="UniProtKB-KW"/>
</dbReference>
<evidence type="ECO:0000256" key="4">
    <source>
        <dbReference type="ARBA" id="ARBA00022679"/>
    </source>
</evidence>
<dbReference type="InterPro" id="IPR011825">
    <property type="entry name" value="23SrRNA_MeTrfase_RlmC"/>
</dbReference>
<sequence>MHCAYFDTARCRSCTWLPLPYAQQLAAKQQAARHALGDDPGVQWLAPEASAEAGFRNRAKMVVGGSIEAPLLGLLDAHGAGVDLEDCALYPDALRAAFAPLRRLISAARIAPYDVPARRGELKFVLVTLAEDSGALMIRFVLRSREALGRLRQHLPQLQAELPQARVLSANLQPVHQALLEGAEEILLGDATALPLRSNGLTLWVGPQAFAQTNTPLAAALYRQARAWVQELDPPALLDLYCGAGGFALHCADGRRDVLGIEHSAAAVALARRAAHDNALPRIEFAALDAAQGAAALTALPPLVIVNPPRRGLGAELCATLQASAARWLIYSSCNAATLARDLAALPGFRARRAQVLDLFPHTAHYELLCLLERAA</sequence>
<evidence type="ECO:0000256" key="7">
    <source>
        <dbReference type="ARBA" id="ARBA00023004"/>
    </source>
</evidence>
<feature type="binding site" evidence="10">
    <location>
        <position position="307"/>
    </location>
    <ligand>
        <name>S-adenosyl-L-methionine</name>
        <dbReference type="ChEBI" id="CHEBI:59789"/>
    </ligand>
</feature>
<dbReference type="GO" id="GO:0046872">
    <property type="term" value="F:metal ion binding"/>
    <property type="evidence" value="ECO:0007669"/>
    <property type="project" value="UniProtKB-KW"/>
</dbReference>
<keyword evidence="2" id="KW-0698">rRNA processing</keyword>
<dbReference type="NCBIfam" id="TIGR02085">
    <property type="entry name" value="meth_trns_rumB"/>
    <property type="match status" value="1"/>
</dbReference>
<gene>
    <name evidence="12" type="ORF">B1806_02955</name>
</gene>
<protein>
    <recommendedName>
        <fullName evidence="9">23S rRNA (uracil(747)-C(5))-methyltransferase RlmC</fullName>
        <ecNumber evidence="9">2.1.1.189</ecNumber>
    </recommendedName>
</protein>
<name>A0A4S3KRL1_9GAMM</name>
<evidence type="ECO:0000256" key="9">
    <source>
        <dbReference type="NCBIfam" id="TIGR02085"/>
    </source>
</evidence>
<keyword evidence="6" id="KW-0479">Metal-binding</keyword>
<feature type="active site" evidence="11">
    <location>
        <position position="334"/>
    </location>
</feature>
<evidence type="ECO:0000256" key="6">
    <source>
        <dbReference type="ARBA" id="ARBA00022723"/>
    </source>
</evidence>
<dbReference type="OrthoDB" id="9804590at2"/>
<dbReference type="PROSITE" id="PS01231">
    <property type="entry name" value="TRMA_2"/>
    <property type="match status" value="1"/>
</dbReference>
<organism evidence="12 13">
    <name type="scientific">Metallibacterium scheffleri</name>
    <dbReference type="NCBI Taxonomy" id="993689"/>
    <lineage>
        <taxon>Bacteria</taxon>
        <taxon>Pseudomonadati</taxon>
        <taxon>Pseudomonadota</taxon>
        <taxon>Gammaproteobacteria</taxon>
        <taxon>Lysobacterales</taxon>
        <taxon>Rhodanobacteraceae</taxon>
        <taxon>Metallibacterium</taxon>
    </lineage>
</organism>
<feature type="active site" description="Nucleophile" evidence="10">
    <location>
        <position position="334"/>
    </location>
</feature>
<evidence type="ECO:0000256" key="8">
    <source>
        <dbReference type="ARBA" id="ARBA00023014"/>
    </source>
</evidence>
<keyword evidence="4 10" id="KW-0808">Transferase</keyword>
<dbReference type="PROSITE" id="PS01230">
    <property type="entry name" value="TRMA_1"/>
    <property type="match status" value="1"/>
</dbReference>
<proteinExistence type="inferred from homology"/>
<evidence type="ECO:0000256" key="2">
    <source>
        <dbReference type="ARBA" id="ARBA00022552"/>
    </source>
</evidence>
<dbReference type="InterPro" id="IPR030390">
    <property type="entry name" value="MeTrfase_TrmA_AS"/>
</dbReference>
<keyword evidence="8" id="KW-0411">Iron-sulfur</keyword>
<dbReference type="InterPro" id="IPR029063">
    <property type="entry name" value="SAM-dependent_MTases_sf"/>
</dbReference>
<dbReference type="Pfam" id="PF05958">
    <property type="entry name" value="tRNA_U5-meth_tr"/>
    <property type="match status" value="1"/>
</dbReference>
<dbReference type="AlphaFoldDB" id="A0A4S3KRL1"/>
<evidence type="ECO:0000256" key="11">
    <source>
        <dbReference type="PROSITE-ProRule" id="PRU10015"/>
    </source>
</evidence>
<keyword evidence="5 10" id="KW-0949">S-adenosyl-L-methionine</keyword>
<dbReference type="GO" id="GO:0070041">
    <property type="term" value="F:rRNA (uridine-C5-)-methyltransferase activity"/>
    <property type="evidence" value="ECO:0007669"/>
    <property type="project" value="TreeGrafter"/>
</dbReference>
<dbReference type="EC" id="2.1.1.189" evidence="9"/>
<dbReference type="Proteomes" id="UP000307749">
    <property type="component" value="Unassembled WGS sequence"/>
</dbReference>
<comment type="caution">
    <text evidence="12">The sequence shown here is derived from an EMBL/GenBank/DDBJ whole genome shotgun (WGS) entry which is preliminary data.</text>
</comment>
<dbReference type="GO" id="GO:0070475">
    <property type="term" value="P:rRNA base methylation"/>
    <property type="evidence" value="ECO:0007669"/>
    <property type="project" value="TreeGrafter"/>
</dbReference>
<comment type="similarity">
    <text evidence="10">Belongs to the class I-like SAM-binding methyltransferase superfamily. RNA M5U methyltransferase family.</text>
</comment>
<dbReference type="Gene3D" id="2.40.50.1070">
    <property type="match status" value="1"/>
</dbReference>
<keyword evidence="3 10" id="KW-0489">Methyltransferase</keyword>
<dbReference type="EMBL" id="MWQO01000010">
    <property type="protein sequence ID" value="THD11586.1"/>
    <property type="molecule type" value="Genomic_DNA"/>
</dbReference>
<dbReference type="PANTHER" id="PTHR11061">
    <property type="entry name" value="RNA M5U METHYLTRANSFERASE"/>
    <property type="match status" value="1"/>
</dbReference>